<name>A0A6A8MCA7_9FIRM</name>
<dbReference type="InterPro" id="IPR014879">
    <property type="entry name" value="Spo0A_C"/>
</dbReference>
<dbReference type="EMBL" id="VUNB01000004">
    <property type="protein sequence ID" value="MST69016.1"/>
    <property type="molecule type" value="Genomic_DNA"/>
</dbReference>
<comment type="caution">
    <text evidence="2">The sequence shown here is derived from an EMBL/GenBank/DDBJ whole genome shotgun (WGS) entry which is preliminary data.</text>
</comment>
<dbReference type="RefSeq" id="WP_154572491.1">
    <property type="nucleotide sequence ID" value="NZ_JAQDDW010000003.1"/>
</dbReference>
<evidence type="ECO:0000313" key="2">
    <source>
        <dbReference type="EMBL" id="MST69016.1"/>
    </source>
</evidence>
<dbReference type="GO" id="GO:0005509">
    <property type="term" value="F:calcium ion binding"/>
    <property type="evidence" value="ECO:0007669"/>
    <property type="project" value="InterPro"/>
</dbReference>
<dbReference type="Gene3D" id="1.10.10.10">
    <property type="entry name" value="Winged helix-like DNA-binding domain superfamily/Winged helix DNA-binding domain"/>
    <property type="match status" value="1"/>
</dbReference>
<dbReference type="InterPro" id="IPR016032">
    <property type="entry name" value="Sig_transdc_resp-reg_C-effctor"/>
</dbReference>
<feature type="domain" description="Sporulation initiation factor Spo0A C-terminal" evidence="1">
    <location>
        <begin position="40"/>
        <end position="131"/>
    </location>
</feature>
<accession>A0A6A8MCA7</accession>
<dbReference type="GO" id="GO:0003700">
    <property type="term" value="F:DNA-binding transcription factor activity"/>
    <property type="evidence" value="ECO:0007669"/>
    <property type="project" value="InterPro"/>
</dbReference>
<dbReference type="GO" id="GO:0003677">
    <property type="term" value="F:DNA binding"/>
    <property type="evidence" value="ECO:0007669"/>
    <property type="project" value="InterPro"/>
</dbReference>
<dbReference type="SUPFAM" id="SSF46894">
    <property type="entry name" value="C-terminal effector domain of the bipartite response regulators"/>
    <property type="match status" value="1"/>
</dbReference>
<dbReference type="GO" id="GO:0005737">
    <property type="term" value="C:cytoplasm"/>
    <property type="evidence" value="ECO:0007669"/>
    <property type="project" value="InterPro"/>
</dbReference>
<protein>
    <recommendedName>
        <fullName evidence="1">Sporulation initiation factor Spo0A C-terminal domain-containing protein</fullName>
    </recommendedName>
</protein>
<reference evidence="2" key="1">
    <citation type="submission" date="2019-09" db="EMBL/GenBank/DDBJ databases">
        <title>In-depth cultivation of the pig gut microbiome towards novel bacterial diversity and tailored functional studies.</title>
        <authorList>
            <person name="Wylensek D."/>
            <person name="Hitch T.C.A."/>
            <person name="Clavel T."/>
        </authorList>
    </citation>
    <scope>NUCLEOTIDE SEQUENCE</scope>
    <source>
        <strain evidence="2">RF-744-FAT-WT-3</strain>
    </source>
</reference>
<evidence type="ECO:0000259" key="1">
    <source>
        <dbReference type="Pfam" id="PF08769"/>
    </source>
</evidence>
<sequence length="182" mass="20795">MKTDHIKCLLSKKRLCHSCRLELLIQDRDLLETLSYASRRIIAESCISFRFKGYQYITEAMIILYFCGQSQGGLTKLIYPAIASQYNVSSASVETGIRNAIKWAWFTHRDIVGKVLEEEEQVNQNPLNAMFQFDHRPTNSEYLYGATLLLHQALQTSPVDITTLIPSFARDESGVNEIPDEE</sequence>
<dbReference type="Pfam" id="PF08769">
    <property type="entry name" value="Spo0A_C"/>
    <property type="match status" value="1"/>
</dbReference>
<dbReference type="AlphaFoldDB" id="A0A6A8MCA7"/>
<dbReference type="GO" id="GO:0042173">
    <property type="term" value="P:regulation of sporulation resulting in formation of a cellular spore"/>
    <property type="evidence" value="ECO:0007669"/>
    <property type="project" value="InterPro"/>
</dbReference>
<dbReference type="InterPro" id="IPR036388">
    <property type="entry name" value="WH-like_DNA-bd_sf"/>
</dbReference>
<proteinExistence type="predicted"/>
<organism evidence="2">
    <name type="scientific">Baileyella intestinalis</name>
    <dbReference type="NCBI Taxonomy" id="2606709"/>
    <lineage>
        <taxon>Bacteria</taxon>
        <taxon>Bacillati</taxon>
        <taxon>Bacillota</taxon>
        <taxon>Clostridia</taxon>
        <taxon>Peptostreptococcales</taxon>
        <taxon>Anaerovoracaceae</taxon>
        <taxon>Baileyella</taxon>
    </lineage>
</organism>
<gene>
    <name evidence="2" type="ORF">FYJ66_05350</name>
</gene>